<gene>
    <name evidence="2" type="ORF">HDF12_000333</name>
</gene>
<keyword evidence="1" id="KW-1133">Transmembrane helix</keyword>
<name>A0A7Y9NIL6_9BACT</name>
<proteinExistence type="predicted"/>
<comment type="caution">
    <text evidence="2">The sequence shown here is derived from an EMBL/GenBank/DDBJ whole genome shotgun (WGS) entry which is preliminary data.</text>
</comment>
<feature type="transmembrane region" description="Helical" evidence="1">
    <location>
        <begin position="12"/>
        <end position="29"/>
    </location>
</feature>
<feature type="transmembrane region" description="Helical" evidence="1">
    <location>
        <begin position="41"/>
        <end position="59"/>
    </location>
</feature>
<evidence type="ECO:0000313" key="2">
    <source>
        <dbReference type="EMBL" id="NYF49968.1"/>
    </source>
</evidence>
<dbReference type="Proteomes" id="UP000534186">
    <property type="component" value="Unassembled WGS sequence"/>
</dbReference>
<organism evidence="2 3">
    <name type="scientific">Tunturiibacter lichenicola</name>
    <dbReference type="NCBI Taxonomy" id="2051959"/>
    <lineage>
        <taxon>Bacteria</taxon>
        <taxon>Pseudomonadati</taxon>
        <taxon>Acidobacteriota</taxon>
        <taxon>Terriglobia</taxon>
        <taxon>Terriglobales</taxon>
        <taxon>Acidobacteriaceae</taxon>
        <taxon>Tunturiibacter</taxon>
    </lineage>
</organism>
<feature type="transmembrane region" description="Helical" evidence="1">
    <location>
        <begin position="79"/>
        <end position="98"/>
    </location>
</feature>
<protein>
    <submittedName>
        <fullName evidence="2">Uncharacterized protein</fullName>
    </submittedName>
</protein>
<dbReference type="EMBL" id="JACCCV010000001">
    <property type="protein sequence ID" value="NYF49968.1"/>
    <property type="molecule type" value="Genomic_DNA"/>
</dbReference>
<dbReference type="AlphaFoldDB" id="A0A7Y9NIL6"/>
<keyword evidence="1" id="KW-0812">Transmembrane</keyword>
<reference evidence="2 3" key="1">
    <citation type="submission" date="2020-07" db="EMBL/GenBank/DDBJ databases">
        <title>Genomic Encyclopedia of Type Strains, Phase IV (KMG-V): Genome sequencing to study the core and pangenomes of soil and plant-associated prokaryotes.</title>
        <authorList>
            <person name="Whitman W."/>
        </authorList>
    </citation>
    <scope>NUCLEOTIDE SEQUENCE [LARGE SCALE GENOMIC DNA]</scope>
    <source>
        <strain evidence="2 3">M8UP30</strain>
    </source>
</reference>
<evidence type="ECO:0000313" key="3">
    <source>
        <dbReference type="Proteomes" id="UP000534186"/>
    </source>
</evidence>
<feature type="transmembrane region" description="Helical" evidence="1">
    <location>
        <begin position="110"/>
        <end position="129"/>
    </location>
</feature>
<sequence>MAPNLSYREKSLYASLVAELLVYGPYFFLHQQNSINKVAGMIVGIIVLQIILQSVIADVTRNRVTDERDRLIELRGYRAGYLTFASLMVLGLGMLWFHSTVGHLELENRMIGLHFLSVFFGMLVIADITKTAAQIMAYRRAL</sequence>
<accession>A0A7Y9NIL6</accession>
<evidence type="ECO:0000256" key="1">
    <source>
        <dbReference type="SAM" id="Phobius"/>
    </source>
</evidence>
<keyword evidence="1" id="KW-0472">Membrane</keyword>